<dbReference type="AlphaFoldDB" id="I1E2N7"/>
<keyword evidence="1" id="KW-0732">Signal</keyword>
<evidence type="ECO:0000313" key="2">
    <source>
        <dbReference type="EMBL" id="GAB60565.1"/>
    </source>
</evidence>
<comment type="caution">
    <text evidence="2">The sequence shown here is derived from an EMBL/GenBank/DDBJ whole genome shotgun (WGS) entry which is preliminary data.</text>
</comment>
<proteinExistence type="predicted"/>
<keyword evidence="3" id="KW-1185">Reference proteome</keyword>
<feature type="signal peptide" evidence="1">
    <location>
        <begin position="1"/>
        <end position="20"/>
    </location>
</feature>
<organism evidence="2 3">
    <name type="scientific">Rheinheimera nanhaiensis E407-8</name>
    <dbReference type="NCBI Taxonomy" id="562729"/>
    <lineage>
        <taxon>Bacteria</taxon>
        <taxon>Pseudomonadati</taxon>
        <taxon>Pseudomonadota</taxon>
        <taxon>Gammaproteobacteria</taxon>
        <taxon>Chromatiales</taxon>
        <taxon>Chromatiaceae</taxon>
        <taxon>Rheinheimera</taxon>
    </lineage>
</organism>
<reference evidence="2 3" key="1">
    <citation type="journal article" date="2012" name="J. Bacteriol.">
        <title>Genome Sequence of the Protease-Producing Bacterium Rheinheimera nanhaiensis E407-8T, Isolated from Deep-Sea Sediment of the South China Sea.</title>
        <authorList>
            <person name="Zhang X.-Y."/>
            <person name="Zhang Y.-J."/>
            <person name="Qin Q.-L."/>
            <person name="Xie B.-B."/>
            <person name="Chen X.-L."/>
            <person name="Zhou B.-C."/>
            <person name="Zhang Y.-Z."/>
        </authorList>
    </citation>
    <scope>NUCLEOTIDE SEQUENCE [LARGE SCALE GENOMIC DNA]</scope>
    <source>
        <strain evidence="2 3">E407-8</strain>
    </source>
</reference>
<gene>
    <name evidence="2" type="ORF">RNAN_3590</name>
</gene>
<protein>
    <submittedName>
        <fullName evidence="2">Uncharacterized protein</fullName>
    </submittedName>
</protein>
<evidence type="ECO:0000313" key="3">
    <source>
        <dbReference type="Proteomes" id="UP000004374"/>
    </source>
</evidence>
<evidence type="ECO:0000256" key="1">
    <source>
        <dbReference type="SAM" id="SignalP"/>
    </source>
</evidence>
<sequence>MPLRRILYCTLLLSHISLWAAPQFSQAECITLNQQRLELRKQLRQPYDAAHGQRLQQQLRELERLLAQHCKKPVKTPPSH</sequence>
<dbReference type="Proteomes" id="UP000004374">
    <property type="component" value="Unassembled WGS sequence"/>
</dbReference>
<dbReference type="EMBL" id="BAFK01000032">
    <property type="protein sequence ID" value="GAB60565.1"/>
    <property type="molecule type" value="Genomic_DNA"/>
</dbReference>
<feature type="chain" id="PRO_5003638850" evidence="1">
    <location>
        <begin position="21"/>
        <end position="80"/>
    </location>
</feature>
<name>I1E2N7_9GAMM</name>
<accession>I1E2N7</accession>
<dbReference type="RefSeq" id="WP_008224244.1">
    <property type="nucleotide sequence ID" value="NZ_BAFK01000032.1"/>
</dbReference>